<evidence type="ECO:0000313" key="6">
    <source>
        <dbReference type="EMBL" id="MYZ46363.1"/>
    </source>
</evidence>
<dbReference type="Gene3D" id="3.50.50.60">
    <property type="entry name" value="FAD/NAD(P)-binding domain"/>
    <property type="match status" value="2"/>
</dbReference>
<keyword evidence="2" id="KW-0285">Flavoprotein</keyword>
<feature type="region of interest" description="Disordered" evidence="4">
    <location>
        <begin position="1"/>
        <end position="65"/>
    </location>
</feature>
<dbReference type="PANTHER" id="PTHR48105">
    <property type="entry name" value="THIOREDOXIN REDUCTASE 1-RELATED-RELATED"/>
    <property type="match status" value="1"/>
</dbReference>
<proteinExistence type="predicted"/>
<keyword evidence="3" id="KW-0560">Oxidoreductase</keyword>
<dbReference type="PRINTS" id="PR00368">
    <property type="entry name" value="FADPNR"/>
</dbReference>
<dbReference type="InterPro" id="IPR050097">
    <property type="entry name" value="Ferredoxin-NADP_redctase_2"/>
</dbReference>
<dbReference type="Proteomes" id="UP000773614">
    <property type="component" value="Unassembled WGS sequence"/>
</dbReference>
<feature type="compositionally biased region" description="Low complexity" evidence="4">
    <location>
        <begin position="1"/>
        <end position="30"/>
    </location>
</feature>
<dbReference type="Pfam" id="PF07992">
    <property type="entry name" value="Pyr_redox_2"/>
    <property type="match status" value="1"/>
</dbReference>
<feature type="domain" description="FAD/NAD(P)-binding" evidence="5">
    <location>
        <begin position="106"/>
        <end position="384"/>
    </location>
</feature>
<dbReference type="EMBL" id="SPKJ01000002">
    <property type="protein sequence ID" value="MYZ46363.1"/>
    <property type="molecule type" value="Genomic_DNA"/>
</dbReference>
<dbReference type="SUPFAM" id="SSF51905">
    <property type="entry name" value="FAD/NAD(P)-binding domain"/>
    <property type="match status" value="1"/>
</dbReference>
<dbReference type="PRINTS" id="PR00469">
    <property type="entry name" value="PNDRDTASEII"/>
</dbReference>
<name>A0A964T0Y0_9HYPH</name>
<sequence>MRSPTAEAGPATARAATRSSSARSGISDADGPSRSAASPPWPDARRSRSVASSRPSGTGSDRPLTIRYGSIRSRFVRNRFVRNRLAGAAFPSRSRRDETGDCVSDYDVLIVGGGPAGLSAALILGRALRRVLLCDEGKGRNAASHELHGFLTRDCTHPSELRQTGRDQLRRYPNVELREVRVEDARKEGARYAVTLAGGETVGCRKLLLATGIRDDLPPIEGAERFYGRGVYHCPYCDGWENRGAPLAVYGPEAHGARLAIELRGWSDDIVVFSGESAAIGPELAGRLRRHGIAIEGTPVAALEGDECLRAIRLADGRVLERKALFFAMPDRQASDLAERLGCRFTRRGAVDTGTYETTNVPGLYVAGDSSRHVQLAIVAASEGAMAAFAINSELLAEDFP</sequence>
<accession>A0A964T0Y0</accession>
<reference evidence="6" key="1">
    <citation type="submission" date="2019-03" db="EMBL/GenBank/DDBJ databases">
        <title>Afifella sp. nov., isolated from activated sludge.</title>
        <authorList>
            <person name="Li Q."/>
            <person name="Liu Y."/>
        </authorList>
    </citation>
    <scope>NUCLEOTIDE SEQUENCE</scope>
    <source>
        <strain evidence="6">L72</strain>
    </source>
</reference>
<dbReference type="AlphaFoldDB" id="A0A964T0Y0"/>
<evidence type="ECO:0000256" key="1">
    <source>
        <dbReference type="ARBA" id="ARBA00018719"/>
    </source>
</evidence>
<comment type="caution">
    <text evidence="6">The sequence shown here is derived from an EMBL/GenBank/DDBJ whole genome shotgun (WGS) entry which is preliminary data.</text>
</comment>
<dbReference type="InterPro" id="IPR023753">
    <property type="entry name" value="FAD/NAD-binding_dom"/>
</dbReference>
<evidence type="ECO:0000313" key="7">
    <source>
        <dbReference type="Proteomes" id="UP000773614"/>
    </source>
</evidence>
<evidence type="ECO:0000256" key="2">
    <source>
        <dbReference type="ARBA" id="ARBA00022630"/>
    </source>
</evidence>
<protein>
    <recommendedName>
        <fullName evidence="1">Thioredoxin reductase</fullName>
    </recommendedName>
</protein>
<dbReference type="OrthoDB" id="9786503at2"/>
<dbReference type="InterPro" id="IPR036188">
    <property type="entry name" value="FAD/NAD-bd_sf"/>
</dbReference>
<evidence type="ECO:0000259" key="5">
    <source>
        <dbReference type="Pfam" id="PF07992"/>
    </source>
</evidence>
<keyword evidence="7" id="KW-1185">Reference proteome</keyword>
<evidence type="ECO:0000256" key="3">
    <source>
        <dbReference type="ARBA" id="ARBA00023002"/>
    </source>
</evidence>
<gene>
    <name evidence="6" type="ORF">E4O86_01320</name>
</gene>
<dbReference type="GO" id="GO:0016491">
    <property type="term" value="F:oxidoreductase activity"/>
    <property type="evidence" value="ECO:0007669"/>
    <property type="project" value="UniProtKB-KW"/>
</dbReference>
<organism evidence="6 7">
    <name type="scientific">Propylenella binzhouense</name>
    <dbReference type="NCBI Taxonomy" id="2555902"/>
    <lineage>
        <taxon>Bacteria</taxon>
        <taxon>Pseudomonadati</taxon>
        <taxon>Pseudomonadota</taxon>
        <taxon>Alphaproteobacteria</taxon>
        <taxon>Hyphomicrobiales</taxon>
        <taxon>Propylenellaceae</taxon>
        <taxon>Propylenella</taxon>
    </lineage>
</organism>
<evidence type="ECO:0000256" key="4">
    <source>
        <dbReference type="SAM" id="MobiDB-lite"/>
    </source>
</evidence>